<dbReference type="InterPro" id="IPR015943">
    <property type="entry name" value="WD40/YVTN_repeat-like_dom_sf"/>
</dbReference>
<protein>
    <recommendedName>
        <fullName evidence="1">RSE1/DDB1/CPSF1 first beta-propeller domain-containing protein</fullName>
    </recommendedName>
</protein>
<evidence type="ECO:0000259" key="1">
    <source>
        <dbReference type="Pfam" id="PF10433"/>
    </source>
</evidence>
<dbReference type="AlphaFoldDB" id="A0A5D3AML8"/>
<dbReference type="Gene3D" id="2.130.10.10">
    <property type="entry name" value="YVTN repeat-like/Quinoprotein amine dehydrogenase"/>
    <property type="match status" value="1"/>
</dbReference>
<evidence type="ECO:0000313" key="3">
    <source>
        <dbReference type="Proteomes" id="UP000322245"/>
    </source>
</evidence>
<dbReference type="Proteomes" id="UP000322245">
    <property type="component" value="Unassembled WGS sequence"/>
</dbReference>
<organism evidence="2 3">
    <name type="scientific">Cryptococcus floricola</name>
    <dbReference type="NCBI Taxonomy" id="2591691"/>
    <lineage>
        <taxon>Eukaryota</taxon>
        <taxon>Fungi</taxon>
        <taxon>Dikarya</taxon>
        <taxon>Basidiomycota</taxon>
        <taxon>Agaricomycotina</taxon>
        <taxon>Tremellomycetes</taxon>
        <taxon>Tremellales</taxon>
        <taxon>Cryptococcaceae</taxon>
        <taxon>Cryptococcus</taxon>
    </lineage>
</organism>
<feature type="domain" description="RSE1/DDB1/CPSF1 first beta-propeller" evidence="1">
    <location>
        <begin position="48"/>
        <end position="118"/>
    </location>
</feature>
<dbReference type="InterPro" id="IPR018846">
    <property type="entry name" value="Beta-prop_RSE1/DDB1/CPSF1_1st"/>
</dbReference>
<proteinExistence type="predicted"/>
<reference evidence="2 3" key="1">
    <citation type="submission" date="2017-05" db="EMBL/GenBank/DDBJ databases">
        <title>The Genome Sequence of Tsuchiyaea wingfieldii DSM 27421.</title>
        <authorList>
            <person name="Cuomo C."/>
            <person name="Passer A."/>
            <person name="Billmyre B."/>
            <person name="Heitman J."/>
        </authorList>
    </citation>
    <scope>NUCLEOTIDE SEQUENCE [LARGE SCALE GENOMIC DNA]</scope>
    <source>
        <strain evidence="2 3">DSM 27421</strain>
    </source>
</reference>
<keyword evidence="3" id="KW-1185">Reference proteome</keyword>
<feature type="non-terminal residue" evidence="2">
    <location>
        <position position="124"/>
    </location>
</feature>
<sequence length="124" mass="13459">MPVNAGGTWYFSQRYNAIHGSYWETGHRSPSQALTPTPVLATLRATALTHNHTSLVVAKPDRVEVWDVTETGLVSVAELKVWGTIVSIDQVSVEGSRPHIVILLSPPNARALMVAFDKATSVLV</sequence>
<name>A0A5D3AML8_9TREE</name>
<accession>A0A5D3AML8</accession>
<dbReference type="Pfam" id="PF10433">
    <property type="entry name" value="Beta-prop_RSE1_1st"/>
    <property type="match status" value="1"/>
</dbReference>
<comment type="caution">
    <text evidence="2">The sequence shown here is derived from an EMBL/GenBank/DDBJ whole genome shotgun (WGS) entry which is preliminary data.</text>
</comment>
<evidence type="ECO:0000313" key="2">
    <source>
        <dbReference type="EMBL" id="TYJ51240.1"/>
    </source>
</evidence>
<dbReference type="EMBL" id="NIDF01000316">
    <property type="protein sequence ID" value="TYJ51240.1"/>
    <property type="molecule type" value="Genomic_DNA"/>
</dbReference>
<gene>
    <name evidence="2" type="ORF">B9479_008200</name>
</gene>